<comment type="caution">
    <text evidence="9">The sequence shown here is derived from an EMBL/GenBank/DDBJ whole genome shotgun (WGS) entry which is preliminary data.</text>
</comment>
<name>A0A9Q3DW24_9BASI</name>
<evidence type="ECO:0000313" key="10">
    <source>
        <dbReference type="Proteomes" id="UP000765509"/>
    </source>
</evidence>
<dbReference type="SUPFAM" id="SSF56672">
    <property type="entry name" value="DNA/RNA polymerases"/>
    <property type="match status" value="1"/>
</dbReference>
<evidence type="ECO:0000256" key="7">
    <source>
        <dbReference type="ARBA" id="ARBA00022918"/>
    </source>
</evidence>
<dbReference type="Pfam" id="PF17921">
    <property type="entry name" value="Integrase_H2C2"/>
    <property type="match status" value="1"/>
</dbReference>
<sequence length="584" mass="67089">MVELPSFPSFEWDVLVIDTSKGEDLILGFDFLNHFNPSIYWRQGLITFSADHKNYYDLSKYFINDFSSAKSCADLVGDSRTPSFPSSVHIPCPNSHMSLLSSRDEVFKEIQDHDSLEELWHEEEDPEEVGTMMKVVPSVYHHYLDVLSQVKEEKLPPHHACDHHIELEGSLPQVGSFSPTQRGLHHRSNPSITRIVETNSSNYALGAVLSQVSDPGKNPIAFDSCKHIPAELNYEIHEKELLGIFWALKCWRAFLLSLSSPFEVLTDHSSWKYLMSSKVITCHQACWAEFLSEFKFSITYFPGSLATLPNALSHWDNIYPERGEDFIRKNPMDFQQFLKQDEVQPSRFFAVKMVCFSNLIESIKKKLWQDSQYRSILQELFKGKSVQDHSLDTSSQLLQFKDWVVVPNDPKIQLSILQKLHDFPLAGRSGQEKTLKLFKGDFHWSSMIQFIKDYVSSCQQCSRNKNIYHKKFVLLKPLPISNGPWICLLMDFITQLPLSNSFASILVIVHRFSNMAVFIPTMPSITPLYLAHLFIKNIFSKHGLPSSIVSDRGSLFGPIFFNSSIFQEICQLLTIQKLMERQKG</sequence>
<dbReference type="Gene3D" id="1.10.340.70">
    <property type="match status" value="1"/>
</dbReference>
<evidence type="ECO:0000259" key="8">
    <source>
        <dbReference type="PROSITE" id="PS50994"/>
    </source>
</evidence>
<dbReference type="PANTHER" id="PTHR37984">
    <property type="entry name" value="PROTEIN CBG26694"/>
    <property type="match status" value="1"/>
</dbReference>
<dbReference type="GO" id="GO:0003723">
    <property type="term" value="F:RNA binding"/>
    <property type="evidence" value="ECO:0007669"/>
    <property type="project" value="UniProtKB-KW"/>
</dbReference>
<dbReference type="GO" id="GO:0004519">
    <property type="term" value="F:endonuclease activity"/>
    <property type="evidence" value="ECO:0007669"/>
    <property type="project" value="UniProtKB-KW"/>
</dbReference>
<protein>
    <recommendedName>
        <fullName evidence="8">Integrase catalytic domain-containing protein</fullName>
    </recommendedName>
</protein>
<keyword evidence="3" id="KW-0540">Nuclease</keyword>
<dbReference type="InterPro" id="IPR050951">
    <property type="entry name" value="Retrovirus_Pol_polyprotein"/>
</dbReference>
<dbReference type="GO" id="GO:0016787">
    <property type="term" value="F:hydrolase activity"/>
    <property type="evidence" value="ECO:0007669"/>
    <property type="project" value="UniProtKB-KW"/>
</dbReference>
<dbReference type="EMBL" id="AVOT02019332">
    <property type="protein sequence ID" value="MBW0506822.1"/>
    <property type="molecule type" value="Genomic_DNA"/>
</dbReference>
<dbReference type="PANTHER" id="PTHR37984:SF5">
    <property type="entry name" value="PROTEIN NYNRIN-LIKE"/>
    <property type="match status" value="1"/>
</dbReference>
<dbReference type="Proteomes" id="UP000765509">
    <property type="component" value="Unassembled WGS sequence"/>
</dbReference>
<keyword evidence="1" id="KW-0808">Transferase</keyword>
<dbReference type="GO" id="GO:0003964">
    <property type="term" value="F:RNA-directed DNA polymerase activity"/>
    <property type="evidence" value="ECO:0007669"/>
    <property type="project" value="UniProtKB-KW"/>
</dbReference>
<organism evidence="9 10">
    <name type="scientific">Austropuccinia psidii MF-1</name>
    <dbReference type="NCBI Taxonomy" id="1389203"/>
    <lineage>
        <taxon>Eukaryota</taxon>
        <taxon>Fungi</taxon>
        <taxon>Dikarya</taxon>
        <taxon>Basidiomycota</taxon>
        <taxon>Pucciniomycotina</taxon>
        <taxon>Pucciniomycetes</taxon>
        <taxon>Pucciniales</taxon>
        <taxon>Sphaerophragmiaceae</taxon>
        <taxon>Austropuccinia</taxon>
    </lineage>
</organism>
<dbReference type="InterPro" id="IPR012337">
    <property type="entry name" value="RNaseH-like_sf"/>
</dbReference>
<dbReference type="GO" id="GO:0015074">
    <property type="term" value="P:DNA integration"/>
    <property type="evidence" value="ECO:0007669"/>
    <property type="project" value="InterPro"/>
</dbReference>
<evidence type="ECO:0000313" key="9">
    <source>
        <dbReference type="EMBL" id="MBW0506822.1"/>
    </source>
</evidence>
<keyword evidence="6" id="KW-0694">RNA-binding</keyword>
<dbReference type="Pfam" id="PF17917">
    <property type="entry name" value="RT_RNaseH"/>
    <property type="match status" value="1"/>
</dbReference>
<keyword evidence="4" id="KW-0255">Endonuclease</keyword>
<proteinExistence type="predicted"/>
<dbReference type="InterPro" id="IPR043502">
    <property type="entry name" value="DNA/RNA_pol_sf"/>
</dbReference>
<keyword evidence="7" id="KW-0695">RNA-directed DNA polymerase</keyword>
<evidence type="ECO:0000256" key="2">
    <source>
        <dbReference type="ARBA" id="ARBA00022695"/>
    </source>
</evidence>
<keyword evidence="2" id="KW-0548">Nucleotidyltransferase</keyword>
<evidence type="ECO:0000256" key="6">
    <source>
        <dbReference type="ARBA" id="ARBA00022884"/>
    </source>
</evidence>
<gene>
    <name evidence="9" type="ORF">O181_046537</name>
</gene>
<dbReference type="PROSITE" id="PS50994">
    <property type="entry name" value="INTEGRASE"/>
    <property type="match status" value="1"/>
</dbReference>
<dbReference type="GO" id="GO:0005634">
    <property type="term" value="C:nucleus"/>
    <property type="evidence" value="ECO:0007669"/>
    <property type="project" value="UniProtKB-ARBA"/>
</dbReference>
<evidence type="ECO:0000256" key="4">
    <source>
        <dbReference type="ARBA" id="ARBA00022759"/>
    </source>
</evidence>
<dbReference type="InterPro" id="IPR036397">
    <property type="entry name" value="RNaseH_sf"/>
</dbReference>
<dbReference type="InterPro" id="IPR001584">
    <property type="entry name" value="Integrase_cat-core"/>
</dbReference>
<keyword evidence="5" id="KW-0378">Hydrolase</keyword>
<dbReference type="SUPFAM" id="SSF53098">
    <property type="entry name" value="Ribonuclease H-like"/>
    <property type="match status" value="1"/>
</dbReference>
<dbReference type="InterPro" id="IPR041373">
    <property type="entry name" value="RT_RNaseH"/>
</dbReference>
<reference evidence="9" key="1">
    <citation type="submission" date="2021-03" db="EMBL/GenBank/DDBJ databases">
        <title>Draft genome sequence of rust myrtle Austropuccinia psidii MF-1, a brazilian biotype.</title>
        <authorList>
            <person name="Quecine M.C."/>
            <person name="Pachon D.M.R."/>
            <person name="Bonatelli M.L."/>
            <person name="Correr F.H."/>
            <person name="Franceschini L.M."/>
            <person name="Leite T.F."/>
            <person name="Margarido G.R.A."/>
            <person name="Almeida C.A."/>
            <person name="Ferrarezi J.A."/>
            <person name="Labate C.A."/>
        </authorList>
    </citation>
    <scope>NUCLEOTIDE SEQUENCE</scope>
    <source>
        <strain evidence="9">MF-1</strain>
    </source>
</reference>
<feature type="domain" description="Integrase catalytic" evidence="8">
    <location>
        <begin position="480"/>
        <end position="584"/>
    </location>
</feature>
<keyword evidence="10" id="KW-1185">Reference proteome</keyword>
<dbReference type="AlphaFoldDB" id="A0A9Q3DW24"/>
<dbReference type="OrthoDB" id="2505288at2759"/>
<dbReference type="Gene3D" id="3.30.420.10">
    <property type="entry name" value="Ribonuclease H-like superfamily/Ribonuclease H"/>
    <property type="match status" value="1"/>
</dbReference>
<dbReference type="InterPro" id="IPR041588">
    <property type="entry name" value="Integrase_H2C2"/>
</dbReference>
<accession>A0A9Q3DW24</accession>
<evidence type="ECO:0000256" key="1">
    <source>
        <dbReference type="ARBA" id="ARBA00022679"/>
    </source>
</evidence>
<dbReference type="CDD" id="cd09274">
    <property type="entry name" value="RNase_HI_RT_Ty3"/>
    <property type="match status" value="1"/>
</dbReference>
<evidence type="ECO:0000256" key="5">
    <source>
        <dbReference type="ARBA" id="ARBA00022801"/>
    </source>
</evidence>
<evidence type="ECO:0000256" key="3">
    <source>
        <dbReference type="ARBA" id="ARBA00022722"/>
    </source>
</evidence>